<keyword evidence="1" id="KW-1133">Transmembrane helix</keyword>
<keyword evidence="1" id="KW-0812">Transmembrane</keyword>
<evidence type="ECO:0000256" key="1">
    <source>
        <dbReference type="SAM" id="Phobius"/>
    </source>
</evidence>
<protein>
    <submittedName>
        <fullName evidence="2">Magnesium-transporting ATPase (P-type)</fullName>
    </submittedName>
</protein>
<proteinExistence type="predicted"/>
<gene>
    <name evidence="2" type="ORF">JOC31_000994</name>
</gene>
<reference evidence="2 3" key="1">
    <citation type="submission" date="2021-01" db="EMBL/GenBank/DDBJ databases">
        <title>Genomic Encyclopedia of Type Strains, Phase IV (KMG-IV): sequencing the most valuable type-strain genomes for metagenomic binning, comparative biology and taxonomic classification.</title>
        <authorList>
            <person name="Goeker M."/>
        </authorList>
    </citation>
    <scope>NUCLEOTIDE SEQUENCE [LARGE SCALE GENOMIC DNA]</scope>
    <source>
        <strain evidence="2 3">DSM 27513</strain>
    </source>
</reference>
<dbReference type="Proteomes" id="UP000809081">
    <property type="component" value="Unassembled WGS sequence"/>
</dbReference>
<feature type="transmembrane region" description="Helical" evidence="1">
    <location>
        <begin position="73"/>
        <end position="91"/>
    </location>
</feature>
<dbReference type="RefSeq" id="WP_205017067.1">
    <property type="nucleotide sequence ID" value="NZ_JAFBEI010000018.1"/>
</dbReference>
<keyword evidence="3" id="KW-1185">Reference proteome</keyword>
<dbReference type="EMBL" id="JAFBEI010000018">
    <property type="protein sequence ID" value="MBM7636175.1"/>
    <property type="molecule type" value="Genomic_DNA"/>
</dbReference>
<accession>A0ABS2PMF1</accession>
<sequence length="92" mass="10967">MKKYKLLFPITALILGIVFAKINNPLTQILRTISFLSFIGCILYQVSIYAYLRYQLWLKEFRQASHQEQTKQIFLAFLIGAFFLVFIIYFFK</sequence>
<keyword evidence="1" id="KW-0472">Membrane</keyword>
<organism evidence="2 3">
    <name type="scientific">Streptococcus saliviloxodontae</name>
    <dbReference type="NCBI Taxonomy" id="1349416"/>
    <lineage>
        <taxon>Bacteria</taxon>
        <taxon>Bacillati</taxon>
        <taxon>Bacillota</taxon>
        <taxon>Bacilli</taxon>
        <taxon>Lactobacillales</taxon>
        <taxon>Streptococcaceae</taxon>
        <taxon>Streptococcus</taxon>
    </lineage>
</organism>
<feature type="transmembrane region" description="Helical" evidence="1">
    <location>
        <begin position="30"/>
        <end position="52"/>
    </location>
</feature>
<name>A0ABS2PMF1_9STRE</name>
<evidence type="ECO:0000313" key="3">
    <source>
        <dbReference type="Proteomes" id="UP000809081"/>
    </source>
</evidence>
<evidence type="ECO:0000313" key="2">
    <source>
        <dbReference type="EMBL" id="MBM7636175.1"/>
    </source>
</evidence>
<comment type="caution">
    <text evidence="2">The sequence shown here is derived from an EMBL/GenBank/DDBJ whole genome shotgun (WGS) entry which is preliminary data.</text>
</comment>